<accession>A0A5Q2TM13</accession>
<dbReference type="Gene3D" id="1.10.10.10">
    <property type="entry name" value="Winged helix-like DNA-binding domain superfamily/Winged helix DNA-binding domain"/>
    <property type="match status" value="1"/>
</dbReference>
<proteinExistence type="predicted"/>
<dbReference type="InterPro" id="IPR051677">
    <property type="entry name" value="AfsR-DnrI-RedD_regulator"/>
</dbReference>
<evidence type="ECO:0008006" key="5">
    <source>
        <dbReference type="Google" id="ProtNLM"/>
    </source>
</evidence>
<dbReference type="GO" id="GO:0006355">
    <property type="term" value="P:regulation of DNA-templated transcription"/>
    <property type="evidence" value="ECO:0007669"/>
    <property type="project" value="InterPro"/>
</dbReference>
<sequence>MVHIAYLDIEGSIIHYKWLDSNVSNKKNVLVLIHGLGLDLHSWNPILPLLEKNYQILLIQQKIVDNSNKKYNYLTELNYEMQNELAARMERMERLVNQITIRMLTRFEVFVNGHPVVHGWGKRKAKVIFTYLILQKSVTSVTRDELCDVFWPNLPLTNAKNQLRVSLHHLKKILEPVLLNQDEPILITEREHVAL</sequence>
<dbReference type="InterPro" id="IPR016032">
    <property type="entry name" value="Sig_transdc_resp-reg_C-effctor"/>
</dbReference>
<evidence type="ECO:0000313" key="3">
    <source>
        <dbReference type="EMBL" id="QGH35191.1"/>
    </source>
</evidence>
<dbReference type="SUPFAM" id="SSF46894">
    <property type="entry name" value="C-terminal effector domain of the bipartite response regulators"/>
    <property type="match status" value="1"/>
</dbReference>
<dbReference type="PANTHER" id="PTHR35807">
    <property type="entry name" value="TRANSCRIPTIONAL REGULATOR REDD-RELATED"/>
    <property type="match status" value="1"/>
</dbReference>
<protein>
    <recommendedName>
        <fullName evidence="5">OmpR/PhoB-type domain-containing protein</fullName>
    </recommendedName>
</protein>
<dbReference type="AlphaFoldDB" id="A0A5Q2TM13"/>
<dbReference type="SUPFAM" id="SSF53474">
    <property type="entry name" value="alpha/beta-Hydrolases"/>
    <property type="match status" value="1"/>
</dbReference>
<gene>
    <name evidence="3" type="ORF">GI584_14540</name>
</gene>
<dbReference type="RefSeq" id="WP_153791661.1">
    <property type="nucleotide sequence ID" value="NZ_CP045915.1"/>
</dbReference>
<dbReference type="Proteomes" id="UP000339690">
    <property type="component" value="Chromosome"/>
</dbReference>
<evidence type="ECO:0000313" key="4">
    <source>
        <dbReference type="Proteomes" id="UP000339690"/>
    </source>
</evidence>
<dbReference type="Gene3D" id="3.40.50.1820">
    <property type="entry name" value="alpha/beta hydrolase"/>
    <property type="match status" value="1"/>
</dbReference>
<dbReference type="KEGG" id="grc:GI584_14540"/>
<organism evidence="3 4">
    <name type="scientific">Gracilibacillus salitolerans</name>
    <dbReference type="NCBI Taxonomy" id="2663022"/>
    <lineage>
        <taxon>Bacteria</taxon>
        <taxon>Bacillati</taxon>
        <taxon>Bacillota</taxon>
        <taxon>Bacilli</taxon>
        <taxon>Bacillales</taxon>
        <taxon>Bacillaceae</taxon>
        <taxon>Gracilibacillus</taxon>
    </lineage>
</organism>
<evidence type="ECO:0000256" key="2">
    <source>
        <dbReference type="ARBA" id="ARBA00023163"/>
    </source>
</evidence>
<dbReference type="InterPro" id="IPR029058">
    <property type="entry name" value="AB_hydrolase_fold"/>
</dbReference>
<keyword evidence="1" id="KW-0805">Transcription regulation</keyword>
<keyword evidence="4" id="KW-1185">Reference proteome</keyword>
<dbReference type="EMBL" id="CP045915">
    <property type="protein sequence ID" value="QGH35191.1"/>
    <property type="molecule type" value="Genomic_DNA"/>
</dbReference>
<reference evidence="3 4" key="1">
    <citation type="submission" date="2019-11" db="EMBL/GenBank/DDBJ databases">
        <title>Gracilibacillus salitolerans sp. nov., a moderate halophile isolated from a saline soil in northwest China.</title>
        <authorList>
            <person name="Gan L."/>
        </authorList>
    </citation>
    <scope>NUCLEOTIDE SEQUENCE [LARGE SCALE GENOMIC DNA]</scope>
    <source>
        <strain evidence="3 4">SCU50</strain>
    </source>
</reference>
<dbReference type="GO" id="GO:0003677">
    <property type="term" value="F:DNA binding"/>
    <property type="evidence" value="ECO:0007669"/>
    <property type="project" value="InterPro"/>
</dbReference>
<name>A0A5Q2TM13_9BACI</name>
<dbReference type="InterPro" id="IPR036388">
    <property type="entry name" value="WH-like_DNA-bd_sf"/>
</dbReference>
<keyword evidence="2" id="KW-0804">Transcription</keyword>
<evidence type="ECO:0000256" key="1">
    <source>
        <dbReference type="ARBA" id="ARBA00023015"/>
    </source>
</evidence>